<dbReference type="GO" id="GO:0003746">
    <property type="term" value="F:translation elongation factor activity"/>
    <property type="evidence" value="ECO:0007669"/>
    <property type="project" value="UniProtKB-KW"/>
</dbReference>
<evidence type="ECO:0000256" key="1">
    <source>
        <dbReference type="ARBA" id="ARBA00022676"/>
    </source>
</evidence>
<evidence type="ECO:0000256" key="6">
    <source>
        <dbReference type="ARBA" id="ARBA00030025"/>
    </source>
</evidence>
<evidence type="ECO:0000256" key="7">
    <source>
        <dbReference type="ARBA" id="ARBA00048472"/>
    </source>
</evidence>
<evidence type="ECO:0000256" key="5">
    <source>
        <dbReference type="ARBA" id="ARBA00024416"/>
    </source>
</evidence>
<dbReference type="Proteomes" id="UP000319212">
    <property type="component" value="Unassembled WGS sequence"/>
</dbReference>
<keyword evidence="2 8" id="KW-0808">Transferase</keyword>
<evidence type="ECO:0000313" key="9">
    <source>
        <dbReference type="Proteomes" id="UP000319212"/>
    </source>
</evidence>
<dbReference type="EMBL" id="RCZI01000003">
    <property type="protein sequence ID" value="TPG27819.1"/>
    <property type="molecule type" value="Genomic_DNA"/>
</dbReference>
<sequence>MRWDIFCKVIDNFGDIAISWRLACQLAQRGARVRLWVDDPSALAWLAPEGCESVAVVPWSDRVAVTAAAADAAPDVLVEAFGCDPAPELVARFAAQGGGPWINLEYLSAELYVERLHGLPSPVFRGPGEGLTKHFFYPGFTPATGGLVREDDLPARQAAFDRSAWLAAWGIPGQGERLVSLFCYEPPTLSQLLDQLAASPTPQRLLVTAGRATAAVQAAWPAHGAQRGALSVSYLPLMSQRDYDALLWACDFNLVRGEDSVVRALWAGRAFAWQIYPQDDDVHHVKLDAFLDMLDAPAAWRRFHRAWNGVGAAPLTWPDAAEQNTWAAAARHACDRLRAQDDLATQLVRFVEQFGQSAAA</sequence>
<evidence type="ECO:0000256" key="2">
    <source>
        <dbReference type="ARBA" id="ARBA00022679"/>
    </source>
</evidence>
<comment type="similarity">
    <text evidence="4">Belongs to the glycosyltransferase 104 family.</text>
</comment>
<keyword evidence="8" id="KW-0251">Elongation factor</keyword>
<dbReference type="OrthoDB" id="209085at2"/>
<proteinExistence type="inferred from homology"/>
<accession>A0A502DTD6</accession>
<gene>
    <name evidence="8" type="primary">earP</name>
    <name evidence="8" type="ORF">EAH82_13845</name>
</gene>
<comment type="caution">
    <text evidence="8">The sequence shown here is derived from an EMBL/GenBank/DDBJ whole genome shotgun (WGS) entry which is preliminary data.</text>
</comment>
<comment type="catalytic activity">
    <reaction evidence="7">
        <text>dTDP-beta-L-rhamnose + L-arginyl-[protein] = N(omega)-(alpha-L-rhamnosyl)-L-arginyl-[protein] + dTDP + H(+)</text>
        <dbReference type="Rhea" id="RHEA:66692"/>
        <dbReference type="Rhea" id="RHEA-COMP:10532"/>
        <dbReference type="Rhea" id="RHEA-COMP:17096"/>
        <dbReference type="ChEBI" id="CHEBI:15378"/>
        <dbReference type="ChEBI" id="CHEBI:29965"/>
        <dbReference type="ChEBI" id="CHEBI:57510"/>
        <dbReference type="ChEBI" id="CHEBI:58369"/>
        <dbReference type="ChEBI" id="CHEBI:167445"/>
    </reaction>
    <physiologicalReaction direction="left-to-right" evidence="7">
        <dbReference type="Rhea" id="RHEA:66693"/>
    </physiologicalReaction>
</comment>
<dbReference type="RefSeq" id="WP_140842792.1">
    <property type="nucleotide sequence ID" value="NZ_RCZI01000003.1"/>
</dbReference>
<dbReference type="NCBIfam" id="TIGR03837">
    <property type="entry name" value="efp_Arg_rhamno"/>
    <property type="match status" value="1"/>
</dbReference>
<organism evidence="8 9">
    <name type="scientific">Variovorax guangxiensis</name>
    <dbReference type="NCBI Taxonomy" id="1775474"/>
    <lineage>
        <taxon>Bacteria</taxon>
        <taxon>Pseudomonadati</taxon>
        <taxon>Pseudomonadota</taxon>
        <taxon>Betaproteobacteria</taxon>
        <taxon>Burkholderiales</taxon>
        <taxon>Comamonadaceae</taxon>
        <taxon>Variovorax</taxon>
    </lineage>
</organism>
<keyword evidence="8" id="KW-0648">Protein biosynthesis</keyword>
<keyword evidence="1" id="KW-0328">Glycosyltransferase</keyword>
<dbReference type="AlphaFoldDB" id="A0A502DTD6"/>
<dbReference type="GO" id="GO:0106361">
    <property type="term" value="F:protein-arginine rhamnosyltransferase activity"/>
    <property type="evidence" value="ECO:0007669"/>
    <property type="project" value="InterPro"/>
</dbReference>
<comment type="function">
    <text evidence="3">Protein-arginine rhamnosyltransferase that catalyzes the transfer of a single rhamnose to elongation factor P (EF-P) on 'Lys-32', a modification required for EF-P-dependent rescue of polyproline stalled ribosomes.</text>
</comment>
<evidence type="ECO:0000256" key="3">
    <source>
        <dbReference type="ARBA" id="ARBA00024303"/>
    </source>
</evidence>
<reference evidence="8 9" key="1">
    <citation type="journal article" date="2019" name="Environ. Microbiol.">
        <title>Species interactions and distinct microbial communities in high Arctic permafrost affected cryosols are associated with the CH4 and CO2 gas fluxes.</title>
        <authorList>
            <person name="Altshuler I."/>
            <person name="Hamel J."/>
            <person name="Turney S."/>
            <person name="Magnuson E."/>
            <person name="Levesque R."/>
            <person name="Greer C."/>
            <person name="Whyte L.G."/>
        </authorList>
    </citation>
    <scope>NUCLEOTIDE SEQUENCE [LARGE SCALE GENOMIC DNA]</scope>
    <source>
        <strain evidence="8 9">S06.C</strain>
    </source>
</reference>
<dbReference type="PIRSF" id="PIRSF015557">
    <property type="entry name" value="UCP015557"/>
    <property type="match status" value="1"/>
</dbReference>
<dbReference type="InterPro" id="IPR016633">
    <property type="entry name" value="EarP"/>
</dbReference>
<name>A0A502DTD6_9BURK</name>
<evidence type="ECO:0000256" key="4">
    <source>
        <dbReference type="ARBA" id="ARBA00024346"/>
    </source>
</evidence>
<dbReference type="Pfam" id="PF10093">
    <property type="entry name" value="EarP"/>
    <property type="match status" value="1"/>
</dbReference>
<protein>
    <recommendedName>
        <fullName evidence="5">Protein-arginine rhamnosyltransferase</fullName>
    </recommendedName>
    <alternativeName>
        <fullName evidence="6">EF-P arginine rhamnosyltransferase</fullName>
    </alternativeName>
</protein>
<evidence type="ECO:0000313" key="8">
    <source>
        <dbReference type="EMBL" id="TPG27819.1"/>
    </source>
</evidence>